<dbReference type="EMBL" id="VCEJ01000002">
    <property type="protein sequence ID" value="TLV02869.1"/>
    <property type="molecule type" value="Genomic_DNA"/>
</dbReference>
<comment type="caution">
    <text evidence="1">The sequence shown here is derived from an EMBL/GenBank/DDBJ whole genome shotgun (WGS) entry which is preliminary data.</text>
</comment>
<sequence length="171" mass="19828">MAVIMSVYELGEEEDKLLLKINGMEGTIEEKSNQMTAAGILDRYSRIHNCYAALAEYDSEALKRGLFLQWYSMVEPPFLSGIHVNPLSEKRIIDILDHRISVNEFDAELRSMVSYYSAWKFVFDRFHASRNLMRLLNSPLTHDAVMWQLRHSDFAGRGQMGEYWLSIISLD</sequence>
<protein>
    <submittedName>
        <fullName evidence="1">Uncharacterized protein</fullName>
    </submittedName>
</protein>
<proteinExistence type="predicted"/>
<keyword evidence="2" id="KW-1185">Reference proteome</keyword>
<name>A0A5R9L3D5_9BACT</name>
<accession>A0A5R9L3D5</accession>
<dbReference type="RefSeq" id="WP_138364078.1">
    <property type="nucleotide sequence ID" value="NZ_VCEJ01000002.1"/>
</dbReference>
<evidence type="ECO:0000313" key="2">
    <source>
        <dbReference type="Proteomes" id="UP000306402"/>
    </source>
</evidence>
<evidence type="ECO:0000313" key="1">
    <source>
        <dbReference type="EMBL" id="TLV02869.1"/>
    </source>
</evidence>
<dbReference type="Proteomes" id="UP000306402">
    <property type="component" value="Unassembled WGS sequence"/>
</dbReference>
<gene>
    <name evidence="1" type="ORF">FEN17_04455</name>
</gene>
<reference evidence="1 2" key="1">
    <citation type="submission" date="2019-05" db="EMBL/GenBank/DDBJ databases">
        <authorList>
            <person name="Qu J.-H."/>
        </authorList>
    </citation>
    <scope>NUCLEOTIDE SEQUENCE [LARGE SCALE GENOMIC DNA]</scope>
    <source>
        <strain evidence="1 2">T17</strain>
    </source>
</reference>
<organism evidence="1 2">
    <name type="scientific">Dyadobacter luticola</name>
    <dbReference type="NCBI Taxonomy" id="1979387"/>
    <lineage>
        <taxon>Bacteria</taxon>
        <taxon>Pseudomonadati</taxon>
        <taxon>Bacteroidota</taxon>
        <taxon>Cytophagia</taxon>
        <taxon>Cytophagales</taxon>
        <taxon>Spirosomataceae</taxon>
        <taxon>Dyadobacter</taxon>
    </lineage>
</organism>
<dbReference type="OrthoDB" id="1264061at2"/>
<dbReference type="AlphaFoldDB" id="A0A5R9L3D5"/>